<name>A0A934KGV9_9BACT</name>
<evidence type="ECO:0000313" key="4">
    <source>
        <dbReference type="Proteomes" id="UP000614410"/>
    </source>
</evidence>
<feature type="domain" description="Glucose/Sorbosone dehydrogenase" evidence="2">
    <location>
        <begin position="74"/>
        <end position="353"/>
    </location>
</feature>
<sequence>MGSSAARLRGCVLSSAVAAVAACGATGSPSPTARATASSPAATASPAPSAGADACAVAPEAPVPAIIPANFATALAFAPDGRLFYTERSGTVRVWQNGAAKTFATVSTVTTEAGGSYSERGLLGLAISPTYGSDRFVYAFYSDANRTQQHVIRWRDCAGVGVDASVLITLPSGSDCCHKGGRLAFGTDGMLYVTLGEEHAAAAAQNTSDARGKLLRYRPDGSIPSDNPFGPTDPVWAYGLRNPFGIAVAANGQIAITNNGPSGDAGSPGTGYDTMILSVPRGAGYQWPDCYGYSHPLAVSSGCNGRTAPDWSSESETVIPTGAAFIDGAGPAALAGHLVFCTYARGMLVVTPGTPHATVAAGSARCTLAVVEGPEHAVYVSDTGHIYRLA</sequence>
<organism evidence="3 4">
    <name type="scientific">Candidatus Amunia macphersoniae</name>
    <dbReference type="NCBI Taxonomy" id="3127014"/>
    <lineage>
        <taxon>Bacteria</taxon>
        <taxon>Bacillati</taxon>
        <taxon>Candidatus Dormiibacterota</taxon>
        <taxon>Candidatus Dormibacteria</taxon>
        <taxon>Candidatus Aeolococcales</taxon>
        <taxon>Candidatus Aeolococcaceae</taxon>
        <taxon>Candidatus Amunia</taxon>
    </lineage>
</organism>
<feature type="chain" id="PRO_5037527471" evidence="1">
    <location>
        <begin position="22"/>
        <end position="390"/>
    </location>
</feature>
<dbReference type="Pfam" id="PF07995">
    <property type="entry name" value="GSDH"/>
    <property type="match status" value="1"/>
</dbReference>
<dbReference type="InterPro" id="IPR011041">
    <property type="entry name" value="Quinoprot_gluc/sorb_DH_b-prop"/>
</dbReference>
<gene>
    <name evidence="3" type="ORF">JF887_07440</name>
</gene>
<dbReference type="Proteomes" id="UP000614410">
    <property type="component" value="Unassembled WGS sequence"/>
</dbReference>
<dbReference type="EMBL" id="JAEKNN010000032">
    <property type="protein sequence ID" value="MBJ7609251.1"/>
    <property type="molecule type" value="Genomic_DNA"/>
</dbReference>
<dbReference type="SUPFAM" id="SSF50952">
    <property type="entry name" value="Soluble quinoprotein glucose dehydrogenase"/>
    <property type="match status" value="1"/>
</dbReference>
<dbReference type="AlphaFoldDB" id="A0A934KGV9"/>
<dbReference type="PANTHER" id="PTHR19328">
    <property type="entry name" value="HEDGEHOG-INTERACTING PROTEIN"/>
    <property type="match status" value="1"/>
</dbReference>
<evidence type="ECO:0000313" key="3">
    <source>
        <dbReference type="EMBL" id="MBJ7609251.1"/>
    </source>
</evidence>
<dbReference type="InterPro" id="IPR012938">
    <property type="entry name" value="Glc/Sorbosone_DH"/>
</dbReference>
<evidence type="ECO:0000256" key="1">
    <source>
        <dbReference type="SAM" id="SignalP"/>
    </source>
</evidence>
<keyword evidence="1" id="KW-0732">Signal</keyword>
<dbReference type="PANTHER" id="PTHR19328:SF13">
    <property type="entry name" value="HIPL1 PROTEIN"/>
    <property type="match status" value="1"/>
</dbReference>
<accession>A0A934KGV9</accession>
<reference evidence="3 4" key="1">
    <citation type="submission" date="2020-10" db="EMBL/GenBank/DDBJ databases">
        <title>Ca. Dormibacterota MAGs.</title>
        <authorList>
            <person name="Montgomery K."/>
        </authorList>
    </citation>
    <scope>NUCLEOTIDE SEQUENCE [LARGE SCALE GENOMIC DNA]</scope>
    <source>
        <strain evidence="3">Mitchell_Peninsula_5</strain>
    </source>
</reference>
<protein>
    <submittedName>
        <fullName evidence="3">PQQ-dependent sugar dehydrogenase</fullName>
    </submittedName>
</protein>
<feature type="signal peptide" evidence="1">
    <location>
        <begin position="1"/>
        <end position="21"/>
    </location>
</feature>
<proteinExistence type="predicted"/>
<comment type="caution">
    <text evidence="3">The sequence shown here is derived from an EMBL/GenBank/DDBJ whole genome shotgun (WGS) entry which is preliminary data.</text>
</comment>
<dbReference type="Gene3D" id="2.120.10.30">
    <property type="entry name" value="TolB, C-terminal domain"/>
    <property type="match status" value="1"/>
</dbReference>
<evidence type="ECO:0000259" key="2">
    <source>
        <dbReference type="Pfam" id="PF07995"/>
    </source>
</evidence>
<dbReference type="InterPro" id="IPR011042">
    <property type="entry name" value="6-blade_b-propeller_TolB-like"/>
</dbReference>
<dbReference type="PROSITE" id="PS51257">
    <property type="entry name" value="PROKAR_LIPOPROTEIN"/>
    <property type="match status" value="1"/>
</dbReference>